<reference evidence="1 2" key="1">
    <citation type="submission" date="2018-06" db="EMBL/GenBank/DDBJ databases">
        <title>Genomic Encyclopedia of Archaeal and Bacterial Type Strains, Phase II (KMG-II): from individual species to whole genera.</title>
        <authorList>
            <person name="Goeker M."/>
        </authorList>
    </citation>
    <scope>NUCLEOTIDE SEQUENCE [LARGE SCALE GENOMIC DNA]</scope>
    <source>
        <strain evidence="1 2">DSM 22686</strain>
    </source>
</reference>
<organism evidence="1 2">
    <name type="scientific">Algoriphagus ratkowskyi</name>
    <dbReference type="NCBI Taxonomy" id="57028"/>
    <lineage>
        <taxon>Bacteria</taxon>
        <taxon>Pseudomonadati</taxon>
        <taxon>Bacteroidota</taxon>
        <taxon>Cytophagia</taxon>
        <taxon>Cytophagales</taxon>
        <taxon>Cyclobacteriaceae</taxon>
        <taxon>Algoriphagus</taxon>
    </lineage>
</organism>
<name>A0A2W7R3U1_9BACT</name>
<protein>
    <submittedName>
        <fullName evidence="1">Uncharacterized protein</fullName>
    </submittedName>
</protein>
<comment type="caution">
    <text evidence="1">The sequence shown here is derived from an EMBL/GenBank/DDBJ whole genome shotgun (WGS) entry which is preliminary data.</text>
</comment>
<sequence length="39" mass="4412">MALRQKNHLVLMGLILKNNLLKQGVKTLSKARHGNESEK</sequence>
<dbReference type="Proteomes" id="UP000249115">
    <property type="component" value="Unassembled WGS sequence"/>
</dbReference>
<proteinExistence type="predicted"/>
<evidence type="ECO:0000313" key="2">
    <source>
        <dbReference type="Proteomes" id="UP000249115"/>
    </source>
</evidence>
<evidence type="ECO:0000313" key="1">
    <source>
        <dbReference type="EMBL" id="PZX55498.1"/>
    </source>
</evidence>
<dbReference type="EMBL" id="QKZU01000009">
    <property type="protein sequence ID" value="PZX55498.1"/>
    <property type="molecule type" value="Genomic_DNA"/>
</dbReference>
<gene>
    <name evidence="1" type="ORF">LV84_02636</name>
</gene>
<dbReference type="AlphaFoldDB" id="A0A2W7R3U1"/>
<accession>A0A2W7R3U1</accession>